<comment type="caution">
    <text evidence="1">The sequence shown here is derived from an EMBL/GenBank/DDBJ whole genome shotgun (WGS) entry which is preliminary data.</text>
</comment>
<sequence length="60" mass="6503">MKSSNPSPVTMLGATLSPDGRCSRSVYILSVGDEASHYQIKTVDDRVVTPGVCSFMIKNR</sequence>
<evidence type="ECO:0000313" key="1">
    <source>
        <dbReference type="EMBL" id="MBW4667926.1"/>
    </source>
</evidence>
<dbReference type="AlphaFoldDB" id="A0A951QL32"/>
<dbReference type="Proteomes" id="UP000729701">
    <property type="component" value="Unassembled WGS sequence"/>
</dbReference>
<name>A0A951QL32_9CYAN</name>
<proteinExistence type="predicted"/>
<gene>
    <name evidence="1" type="ORF">KME60_10970</name>
</gene>
<organism evidence="1 2">
    <name type="scientific">Cyanomargarita calcarea GSE-NOS-MK-12-04C</name>
    <dbReference type="NCBI Taxonomy" id="2839659"/>
    <lineage>
        <taxon>Bacteria</taxon>
        <taxon>Bacillati</taxon>
        <taxon>Cyanobacteriota</taxon>
        <taxon>Cyanophyceae</taxon>
        <taxon>Nostocales</taxon>
        <taxon>Cyanomargaritaceae</taxon>
        <taxon>Cyanomargarita</taxon>
    </lineage>
</organism>
<evidence type="ECO:0000313" key="2">
    <source>
        <dbReference type="Proteomes" id="UP000729701"/>
    </source>
</evidence>
<reference evidence="1" key="2">
    <citation type="journal article" date="2022" name="Microbiol. Resour. Announc.">
        <title>Metagenome Sequencing to Explore Phylogenomics of Terrestrial Cyanobacteria.</title>
        <authorList>
            <person name="Ward R.D."/>
            <person name="Stajich J.E."/>
            <person name="Johansen J.R."/>
            <person name="Huntemann M."/>
            <person name="Clum A."/>
            <person name="Foster B."/>
            <person name="Foster B."/>
            <person name="Roux S."/>
            <person name="Palaniappan K."/>
            <person name="Varghese N."/>
            <person name="Mukherjee S."/>
            <person name="Reddy T.B.K."/>
            <person name="Daum C."/>
            <person name="Copeland A."/>
            <person name="Chen I.A."/>
            <person name="Ivanova N.N."/>
            <person name="Kyrpides N.C."/>
            <person name="Shapiro N."/>
            <person name="Eloe-Fadrosh E.A."/>
            <person name="Pietrasiak N."/>
        </authorList>
    </citation>
    <scope>NUCLEOTIDE SEQUENCE</scope>
    <source>
        <strain evidence="1">GSE-NOS-MK-12-04C</strain>
    </source>
</reference>
<reference evidence="1" key="1">
    <citation type="submission" date="2021-05" db="EMBL/GenBank/DDBJ databases">
        <authorList>
            <person name="Pietrasiak N."/>
            <person name="Ward R."/>
            <person name="Stajich J.E."/>
            <person name="Kurbessoian T."/>
        </authorList>
    </citation>
    <scope>NUCLEOTIDE SEQUENCE</scope>
    <source>
        <strain evidence="1">GSE-NOS-MK-12-04C</strain>
    </source>
</reference>
<accession>A0A951QL32</accession>
<protein>
    <submittedName>
        <fullName evidence="1">Uncharacterized protein</fullName>
    </submittedName>
</protein>
<dbReference type="EMBL" id="JAHHGZ010000010">
    <property type="protein sequence ID" value="MBW4667926.1"/>
    <property type="molecule type" value="Genomic_DNA"/>
</dbReference>